<dbReference type="GO" id="GO:0005524">
    <property type="term" value="F:ATP binding"/>
    <property type="evidence" value="ECO:0007669"/>
    <property type="project" value="UniProtKB-KW"/>
</dbReference>
<comment type="caution">
    <text evidence="8">The sequence shown here is derived from an EMBL/GenBank/DDBJ whole genome shotgun (WGS) entry which is preliminary data.</text>
</comment>
<keyword evidence="7" id="KW-0732">Signal</keyword>
<evidence type="ECO:0000256" key="4">
    <source>
        <dbReference type="ARBA" id="ARBA00038903"/>
    </source>
</evidence>
<dbReference type="OrthoDB" id="6372431at2759"/>
<evidence type="ECO:0000256" key="2">
    <source>
        <dbReference type="ARBA" id="ARBA00022801"/>
    </source>
</evidence>
<dbReference type="STRING" id="1354746.A0A0B2UK14"/>
<protein>
    <recommendedName>
        <fullName evidence="4">guanosine-diphosphatase</fullName>
        <ecNumber evidence="4">3.6.1.42</ecNumber>
    </recommendedName>
</protein>
<proteinExistence type="inferred from homology"/>
<dbReference type="PANTHER" id="PTHR11782:SF83">
    <property type="entry name" value="GUANOSINE-DIPHOSPHATASE"/>
    <property type="match status" value="1"/>
</dbReference>
<feature type="binding site" evidence="6">
    <location>
        <begin position="172"/>
        <end position="176"/>
    </location>
    <ligand>
        <name>ATP</name>
        <dbReference type="ChEBI" id="CHEBI:30616"/>
    </ligand>
</feature>
<feature type="active site" description="Proton acceptor" evidence="5">
    <location>
        <position position="142"/>
    </location>
</feature>
<name>A0A0B2UK14_9MICR</name>
<dbReference type="SUPFAM" id="SSF53067">
    <property type="entry name" value="Actin-like ATPase domain"/>
    <property type="match status" value="1"/>
</dbReference>
<dbReference type="PANTHER" id="PTHR11782">
    <property type="entry name" value="ADENOSINE/GUANOSINE DIPHOSPHATASE"/>
    <property type="match status" value="1"/>
</dbReference>
<feature type="chain" id="PRO_5002076391" description="guanosine-diphosphatase" evidence="7">
    <location>
        <begin position="18"/>
        <end position="329"/>
    </location>
</feature>
<feature type="signal peptide" evidence="7">
    <location>
        <begin position="1"/>
        <end position="17"/>
    </location>
</feature>
<dbReference type="InterPro" id="IPR000407">
    <property type="entry name" value="GDA1_CD39_NTPase"/>
</dbReference>
<reference evidence="8 9" key="1">
    <citation type="journal article" date="2014" name="MBio">
        <title>The Ordospora colligata genome; evolution of extreme reduction in microsporidia and host-to-parasite horizontal gene transfer.</title>
        <authorList>
            <person name="Pombert J.-F."/>
            <person name="Haag K.L."/>
            <person name="Beidas S."/>
            <person name="Ebert D."/>
            <person name="Keeling P.J."/>
        </authorList>
    </citation>
    <scope>NUCLEOTIDE SEQUENCE [LARGE SCALE GENOMIC DNA]</scope>
    <source>
        <strain evidence="8 9">OC4</strain>
    </source>
</reference>
<dbReference type="InParanoid" id="A0A0B2UK14"/>
<evidence type="ECO:0000256" key="1">
    <source>
        <dbReference type="ARBA" id="ARBA00009283"/>
    </source>
</evidence>
<dbReference type="Proteomes" id="UP000031056">
    <property type="component" value="Unassembled WGS sequence"/>
</dbReference>
<organism evidence="8 9">
    <name type="scientific">Ordospora colligata OC4</name>
    <dbReference type="NCBI Taxonomy" id="1354746"/>
    <lineage>
        <taxon>Eukaryota</taxon>
        <taxon>Fungi</taxon>
        <taxon>Fungi incertae sedis</taxon>
        <taxon>Microsporidia</taxon>
        <taxon>Ordosporidae</taxon>
        <taxon>Ordospora</taxon>
    </lineage>
</organism>
<evidence type="ECO:0000256" key="6">
    <source>
        <dbReference type="PIRSR" id="PIRSR600407-2"/>
    </source>
</evidence>
<evidence type="ECO:0000256" key="5">
    <source>
        <dbReference type="PIRSR" id="PIRSR600407-1"/>
    </source>
</evidence>
<dbReference type="Gene3D" id="3.30.420.40">
    <property type="match status" value="1"/>
</dbReference>
<dbReference type="EMBL" id="JOKQ01000008">
    <property type="protein sequence ID" value="KHN69387.1"/>
    <property type="molecule type" value="Genomic_DNA"/>
</dbReference>
<dbReference type="GO" id="GO:0009134">
    <property type="term" value="P:nucleoside diphosphate catabolic process"/>
    <property type="evidence" value="ECO:0007669"/>
    <property type="project" value="TreeGrafter"/>
</dbReference>
<keyword evidence="9" id="KW-1185">Reference proteome</keyword>
<dbReference type="EC" id="3.6.1.42" evidence="4"/>
<evidence type="ECO:0000256" key="7">
    <source>
        <dbReference type="SAM" id="SignalP"/>
    </source>
</evidence>
<keyword evidence="6" id="KW-0067">ATP-binding</keyword>
<dbReference type="RefSeq" id="XP_014563429.1">
    <property type="nucleotide sequence ID" value="XM_014707943.1"/>
</dbReference>
<evidence type="ECO:0000313" key="8">
    <source>
        <dbReference type="EMBL" id="KHN69387.1"/>
    </source>
</evidence>
<dbReference type="GeneID" id="26262163"/>
<dbReference type="InterPro" id="IPR043129">
    <property type="entry name" value="ATPase_NBD"/>
</dbReference>
<dbReference type="GO" id="GO:0004382">
    <property type="term" value="F:GDP phosphatase activity"/>
    <property type="evidence" value="ECO:0007669"/>
    <property type="project" value="UniProtKB-EC"/>
</dbReference>
<evidence type="ECO:0000256" key="3">
    <source>
        <dbReference type="ARBA" id="ARBA00037742"/>
    </source>
</evidence>
<dbReference type="HOGENOM" id="CLU_760693_0_0_1"/>
<comment type="similarity">
    <text evidence="1">Belongs to the GDA1/CD39 NTPase family.</text>
</comment>
<sequence length="329" mass="36352">MHVSVLVCVLYTSVVLAISSSIQSAPSTGMTYTAVIDAGSTGTRLEVYGFVGQEIRHQGLFTNTPGIASMEEDSKIKSSLEELLMHAQPFYNNIKTIPMGFYGTAGLRALDTTRTDHILELIRNELNEYNLKEAKIVSGDEEGRLALMSLLISSKEMGNNNNKTVGVVDMGGASTQVSVLKNNGEILSDSINLGITAINNADDMEDCAVNSQEQQESCAQKIIAKLLNVQSRPILNNIDSLYLLSYFHDEFTKIVRGTETNMREIKDQFYKKCSLLDSSDCRNIFYLISFINALGINDLKDIKKIDTNNGINISWASAKGYELNKIYNK</sequence>
<accession>A0A0B2UK14</accession>
<dbReference type="AlphaFoldDB" id="A0A0B2UK14"/>
<evidence type="ECO:0000313" key="9">
    <source>
        <dbReference type="Proteomes" id="UP000031056"/>
    </source>
</evidence>
<keyword evidence="6" id="KW-0547">Nucleotide-binding</keyword>
<dbReference type="Pfam" id="PF01150">
    <property type="entry name" value="GDA1_CD39"/>
    <property type="match status" value="1"/>
</dbReference>
<keyword evidence="2" id="KW-0378">Hydrolase</keyword>
<dbReference type="Gene3D" id="3.30.420.150">
    <property type="entry name" value="Exopolyphosphatase. Domain 2"/>
    <property type="match status" value="1"/>
</dbReference>
<gene>
    <name evidence="8" type="ORF">M896_081230</name>
</gene>
<dbReference type="GO" id="GO:0016020">
    <property type="term" value="C:membrane"/>
    <property type="evidence" value="ECO:0007669"/>
    <property type="project" value="TreeGrafter"/>
</dbReference>
<comment type="function">
    <text evidence="3">After transfer of sugars to endogenous macromolecular acceptors, the enzyme converts nucleoside diphosphates to nucleoside monophosphates which in turn exit the Golgi lumen in a coupled antiporter reaction, allowing entry of additional nucleotide sugar from the cytosol.</text>
</comment>
<dbReference type="VEuPathDB" id="MicrosporidiaDB:M896_081230"/>